<keyword evidence="1" id="KW-0217">Developmental protein</keyword>
<dbReference type="Pfam" id="PF00651">
    <property type="entry name" value="BTB"/>
    <property type="match status" value="1"/>
</dbReference>
<sequence length="429" mass="46411">MPSSEQFCLRWNNHQSTLASVFSDLLENTELTDVTLSAEGQTLHAHRLVLAACSPYFKEIFDKCSDRSPILIIKGAKFEELKALVSFMYCGEINVEQEDLVSLLSTAESLSIKGLADNSVKHAAPVPPTPPATTSSTPSQPPMPPLTTLSPAPSAAGINHAFFRRFTELVNQNPIAAAAAAFNHHAVPPFVDGPTPPPAHSSSIAPLRPDPSTPPPVIAGANKRKRRPLSPHLFSGPQNLSDHNRSHSPSSPAPSVKILKEERALSPLVSHPSPEANNNVPTIMNNNKLTLVPSRSSSGMTDELPLSSGEEHSSAGSVGGGRGSHEEAGLKSGDEDMEEEEEEDDVVEEEMRKRGITRSMEDLLDRQWPDEDDEGYQENRGSKPEIKQEDLKPGPGLALRHHLTVVHNAVDSWSFPSRSSNDARITSFG</sequence>
<keyword evidence="2" id="KW-0221">Differentiation</keyword>
<protein>
    <submittedName>
        <fullName evidence="7">Uncharacterized protein</fullName>
    </submittedName>
</protein>
<evidence type="ECO:0000256" key="4">
    <source>
        <dbReference type="ARBA" id="ARBA00023242"/>
    </source>
</evidence>
<dbReference type="InterPro" id="IPR011333">
    <property type="entry name" value="SKP1/BTB/POZ_sf"/>
</dbReference>
<organism evidence="7">
    <name type="scientific">Cyprideis torosa</name>
    <dbReference type="NCBI Taxonomy" id="163714"/>
    <lineage>
        <taxon>Eukaryota</taxon>
        <taxon>Metazoa</taxon>
        <taxon>Ecdysozoa</taxon>
        <taxon>Arthropoda</taxon>
        <taxon>Crustacea</taxon>
        <taxon>Oligostraca</taxon>
        <taxon>Ostracoda</taxon>
        <taxon>Podocopa</taxon>
        <taxon>Podocopida</taxon>
        <taxon>Cytherocopina</taxon>
        <taxon>Cytheroidea</taxon>
        <taxon>Cytherideidae</taxon>
        <taxon>Cyprideis</taxon>
    </lineage>
</organism>
<evidence type="ECO:0000256" key="6">
    <source>
        <dbReference type="SAM" id="MobiDB-lite"/>
    </source>
</evidence>
<dbReference type="GO" id="GO:0006357">
    <property type="term" value="P:regulation of transcription by RNA polymerase II"/>
    <property type="evidence" value="ECO:0007669"/>
    <property type="project" value="TreeGrafter"/>
</dbReference>
<keyword evidence="3" id="KW-0524">Neurogenesis</keyword>
<dbReference type="GO" id="GO:0045476">
    <property type="term" value="P:nurse cell apoptotic process"/>
    <property type="evidence" value="ECO:0007669"/>
    <property type="project" value="UniProtKB-ARBA"/>
</dbReference>
<dbReference type="CDD" id="cd18315">
    <property type="entry name" value="BTB_POZ_BAB-like"/>
    <property type="match status" value="1"/>
</dbReference>
<name>A0A7R8W049_9CRUS</name>
<dbReference type="GO" id="GO:0048813">
    <property type="term" value="P:dendrite morphogenesis"/>
    <property type="evidence" value="ECO:0007669"/>
    <property type="project" value="UniProtKB-ARBA"/>
</dbReference>
<dbReference type="GO" id="GO:0035167">
    <property type="term" value="P:larval lymph gland hemopoiesis"/>
    <property type="evidence" value="ECO:0007669"/>
    <property type="project" value="UniProtKB-ARBA"/>
</dbReference>
<dbReference type="SUPFAM" id="SSF54695">
    <property type="entry name" value="POZ domain"/>
    <property type="match status" value="1"/>
</dbReference>
<evidence type="ECO:0000313" key="7">
    <source>
        <dbReference type="EMBL" id="CAD7222291.1"/>
    </source>
</evidence>
<dbReference type="InterPro" id="IPR051095">
    <property type="entry name" value="Dros_DevTransReg"/>
</dbReference>
<reference evidence="7" key="1">
    <citation type="submission" date="2020-11" db="EMBL/GenBank/DDBJ databases">
        <authorList>
            <person name="Tran Van P."/>
        </authorList>
    </citation>
    <scope>NUCLEOTIDE SEQUENCE</scope>
</reference>
<evidence type="ECO:0000256" key="1">
    <source>
        <dbReference type="ARBA" id="ARBA00022473"/>
    </source>
</evidence>
<dbReference type="InterPro" id="IPR000210">
    <property type="entry name" value="BTB/POZ_dom"/>
</dbReference>
<dbReference type="GO" id="GO:0007526">
    <property type="term" value="P:larval somatic muscle development"/>
    <property type="evidence" value="ECO:0007669"/>
    <property type="project" value="UniProtKB-ARBA"/>
</dbReference>
<dbReference type="GO" id="GO:0016199">
    <property type="term" value="P:axon midline choice point recognition"/>
    <property type="evidence" value="ECO:0007669"/>
    <property type="project" value="UniProtKB-ARBA"/>
</dbReference>
<dbReference type="PROSITE" id="PS50097">
    <property type="entry name" value="BTB"/>
    <property type="match status" value="1"/>
</dbReference>
<dbReference type="PANTHER" id="PTHR23110">
    <property type="entry name" value="BTB DOMAIN TRANSCRIPTION FACTOR"/>
    <property type="match status" value="1"/>
</dbReference>
<accession>A0A7R8W049</accession>
<evidence type="ECO:0000256" key="3">
    <source>
        <dbReference type="ARBA" id="ARBA00022902"/>
    </source>
</evidence>
<feature type="compositionally biased region" description="Basic and acidic residues" evidence="6">
    <location>
        <begin position="349"/>
        <end position="369"/>
    </location>
</feature>
<dbReference type="Gene3D" id="3.30.710.10">
    <property type="entry name" value="Potassium Channel Kv1.1, Chain A"/>
    <property type="match status" value="1"/>
</dbReference>
<dbReference type="EMBL" id="OB660043">
    <property type="protein sequence ID" value="CAD7222291.1"/>
    <property type="molecule type" value="Genomic_DNA"/>
</dbReference>
<dbReference type="GO" id="GO:0005634">
    <property type="term" value="C:nucleus"/>
    <property type="evidence" value="ECO:0007669"/>
    <property type="project" value="TreeGrafter"/>
</dbReference>
<keyword evidence="4" id="KW-0539">Nucleus</keyword>
<dbReference type="GO" id="GO:0008406">
    <property type="term" value="P:gonad development"/>
    <property type="evidence" value="ECO:0007669"/>
    <property type="project" value="UniProtKB-ARBA"/>
</dbReference>
<feature type="compositionally biased region" description="Pro residues" evidence="6">
    <location>
        <begin position="208"/>
        <end position="217"/>
    </location>
</feature>
<evidence type="ECO:0000256" key="5">
    <source>
        <dbReference type="ARBA" id="ARBA00037382"/>
    </source>
</evidence>
<evidence type="ECO:0000256" key="2">
    <source>
        <dbReference type="ARBA" id="ARBA00022782"/>
    </source>
</evidence>
<comment type="function">
    <text evidence="5">Putative transcription factor required for axon growth and guidance in the central and peripheral nervous systems. Repels CNS axons away from the midline by promoting the expression of the midline repellent sli and its receptor robo.</text>
</comment>
<feature type="region of interest" description="Disordered" evidence="6">
    <location>
        <begin position="121"/>
        <end position="151"/>
    </location>
</feature>
<proteinExistence type="predicted"/>
<dbReference type="GO" id="GO:0045467">
    <property type="term" value="P:R7 cell development"/>
    <property type="evidence" value="ECO:0007669"/>
    <property type="project" value="UniProtKB-ARBA"/>
</dbReference>
<dbReference type="GO" id="GO:0007464">
    <property type="term" value="P:R3/R4 cell fate commitment"/>
    <property type="evidence" value="ECO:0007669"/>
    <property type="project" value="UniProtKB-ARBA"/>
</dbReference>
<feature type="compositionally biased region" description="Polar residues" evidence="6">
    <location>
        <begin position="275"/>
        <end position="300"/>
    </location>
</feature>
<feature type="region of interest" description="Disordered" evidence="6">
    <location>
        <begin position="189"/>
        <end position="254"/>
    </location>
</feature>
<dbReference type="SMART" id="SM00225">
    <property type="entry name" value="BTB"/>
    <property type="match status" value="1"/>
</dbReference>
<dbReference type="OrthoDB" id="10261408at2759"/>
<gene>
    <name evidence="7" type="ORF">CTOB1V02_LOCUS303</name>
</gene>
<feature type="region of interest" description="Disordered" evidence="6">
    <location>
        <begin position="268"/>
        <end position="397"/>
    </location>
</feature>
<feature type="compositionally biased region" description="Acidic residues" evidence="6">
    <location>
        <begin position="335"/>
        <end position="348"/>
    </location>
</feature>
<dbReference type="AlphaFoldDB" id="A0A7R8W049"/>
<feature type="compositionally biased region" description="Basic and acidic residues" evidence="6">
    <location>
        <begin position="380"/>
        <end position="392"/>
    </location>
</feature>
<feature type="compositionally biased region" description="Basic and acidic residues" evidence="6">
    <location>
        <begin position="323"/>
        <end position="334"/>
    </location>
</feature>
<dbReference type="PANTHER" id="PTHR23110:SF111">
    <property type="entry name" value="LONGITUDINALS LACKING PROTEIN, ISOFORMS F_I_K_T"/>
    <property type="match status" value="1"/>
</dbReference>